<evidence type="ECO:0000313" key="2">
    <source>
        <dbReference type="Proteomes" id="UP001596957"/>
    </source>
</evidence>
<gene>
    <name evidence="1" type="ORF">ACFQZP_07465</name>
</gene>
<dbReference type="EMBL" id="JBHTEC010000001">
    <property type="protein sequence ID" value="MFD0281511.1"/>
    <property type="molecule type" value="Genomic_DNA"/>
</dbReference>
<evidence type="ECO:0000313" key="1">
    <source>
        <dbReference type="EMBL" id="MFD0281511.1"/>
    </source>
</evidence>
<organism evidence="1 2">
    <name type="scientific">Streptomyces lutosisoli</name>
    <dbReference type="NCBI Taxonomy" id="2665721"/>
    <lineage>
        <taxon>Bacteria</taxon>
        <taxon>Bacillati</taxon>
        <taxon>Actinomycetota</taxon>
        <taxon>Actinomycetes</taxon>
        <taxon>Kitasatosporales</taxon>
        <taxon>Streptomycetaceae</taxon>
        <taxon>Streptomyces</taxon>
    </lineage>
</organism>
<protein>
    <submittedName>
        <fullName evidence="1">Uncharacterized protein</fullName>
    </submittedName>
</protein>
<accession>A0ABW2VAG5</accession>
<dbReference type="Proteomes" id="UP001596957">
    <property type="component" value="Unassembled WGS sequence"/>
</dbReference>
<sequence>MPEPEPEPDPRNLRAYDLSVLPEHTAQDLDSTEGILGLLTGWAAERLRTARQAAEPEPAEIARRTADSERYATLLRRVRTMTPDELRRVVEELGPVARRAVEERQ</sequence>
<name>A0ABW2VAG5_9ACTN</name>
<dbReference type="RefSeq" id="WP_381258846.1">
    <property type="nucleotide sequence ID" value="NZ_JBHTBI010000027.1"/>
</dbReference>
<proteinExistence type="predicted"/>
<keyword evidence="2" id="KW-1185">Reference proteome</keyword>
<comment type="caution">
    <text evidence="1">The sequence shown here is derived from an EMBL/GenBank/DDBJ whole genome shotgun (WGS) entry which is preliminary data.</text>
</comment>
<reference evidence="2" key="1">
    <citation type="journal article" date="2019" name="Int. J. Syst. Evol. Microbiol.">
        <title>The Global Catalogue of Microorganisms (GCM) 10K type strain sequencing project: providing services to taxonomists for standard genome sequencing and annotation.</title>
        <authorList>
            <consortium name="The Broad Institute Genomics Platform"/>
            <consortium name="The Broad Institute Genome Sequencing Center for Infectious Disease"/>
            <person name="Wu L."/>
            <person name="Ma J."/>
        </authorList>
    </citation>
    <scope>NUCLEOTIDE SEQUENCE [LARGE SCALE GENOMIC DNA]</scope>
    <source>
        <strain evidence="2">CGMCC 4.7198</strain>
    </source>
</reference>